<reference evidence="2" key="1">
    <citation type="submission" date="2023-08" db="EMBL/GenBank/DDBJ databases">
        <authorList>
            <person name="Alioto T."/>
            <person name="Alioto T."/>
            <person name="Gomez Garrido J."/>
        </authorList>
    </citation>
    <scope>NUCLEOTIDE SEQUENCE</scope>
</reference>
<evidence type="ECO:0000256" key="1">
    <source>
        <dbReference type="SAM" id="Phobius"/>
    </source>
</evidence>
<accession>A0AA36AHV0</accession>
<dbReference type="Proteomes" id="UP001162480">
    <property type="component" value="Chromosome 1"/>
</dbReference>
<keyword evidence="1" id="KW-1133">Transmembrane helix</keyword>
<proteinExistence type="predicted"/>
<dbReference type="AlphaFoldDB" id="A0AA36AHV0"/>
<evidence type="ECO:0000313" key="3">
    <source>
        <dbReference type="Proteomes" id="UP001162480"/>
    </source>
</evidence>
<keyword evidence="1" id="KW-0812">Transmembrane</keyword>
<evidence type="ECO:0000313" key="2">
    <source>
        <dbReference type="EMBL" id="CAI9716424.1"/>
    </source>
</evidence>
<gene>
    <name evidence="2" type="ORF">OCTVUL_1B011603</name>
</gene>
<name>A0AA36AHV0_OCTVU</name>
<keyword evidence="3" id="KW-1185">Reference proteome</keyword>
<feature type="transmembrane region" description="Helical" evidence="1">
    <location>
        <begin position="63"/>
        <end position="82"/>
    </location>
</feature>
<keyword evidence="1" id="KW-0472">Membrane</keyword>
<protein>
    <submittedName>
        <fullName evidence="2">Uncharacterized protein</fullName>
    </submittedName>
</protein>
<dbReference type="EMBL" id="OX597814">
    <property type="protein sequence ID" value="CAI9716424.1"/>
    <property type="molecule type" value="Genomic_DNA"/>
</dbReference>
<sequence>MERMMEVSENNSIVNDVGYHYGYGGDDEDVEYIDCGSVCGVVDASCDVNDAVVNSAAGVTSDVVVGGSSVVGVIVMVVMIYGDNSAWCWHWQ</sequence>
<organism evidence="2 3">
    <name type="scientific">Octopus vulgaris</name>
    <name type="common">Common octopus</name>
    <dbReference type="NCBI Taxonomy" id="6645"/>
    <lineage>
        <taxon>Eukaryota</taxon>
        <taxon>Metazoa</taxon>
        <taxon>Spiralia</taxon>
        <taxon>Lophotrochozoa</taxon>
        <taxon>Mollusca</taxon>
        <taxon>Cephalopoda</taxon>
        <taxon>Coleoidea</taxon>
        <taxon>Octopodiformes</taxon>
        <taxon>Octopoda</taxon>
        <taxon>Incirrata</taxon>
        <taxon>Octopodidae</taxon>
        <taxon>Octopus</taxon>
    </lineage>
</organism>